<protein>
    <submittedName>
        <fullName evidence="2">DTNA protein</fullName>
    </submittedName>
</protein>
<evidence type="ECO:0000256" key="1">
    <source>
        <dbReference type="SAM" id="MobiDB-lite"/>
    </source>
</evidence>
<reference evidence="2" key="1">
    <citation type="submission" date="2015-01" db="EMBL/GenBank/DDBJ databases">
        <title>Transcriptome Assembly of Fopius arisanus.</title>
        <authorList>
            <person name="Geib S."/>
        </authorList>
    </citation>
    <scope>NUCLEOTIDE SEQUENCE</scope>
</reference>
<proteinExistence type="predicted"/>
<gene>
    <name evidence="2" type="primary">DTNA</name>
    <name evidence="2" type="ORF">g.25524</name>
</gene>
<accession>A0A0C9QJ39</accession>
<dbReference type="AlphaFoldDB" id="A0A0C9QJ39"/>
<feature type="compositionally biased region" description="Polar residues" evidence="1">
    <location>
        <begin position="134"/>
        <end position="148"/>
    </location>
</feature>
<sequence length="182" mass="20449">MLTAINNSLETYVMDDFHYKSFVVLIFCSFRYLVLLRAKKIEIFDVRSAFRTNSLPGSGSSSANNSLGRSLRNDLLVAADSVTNAMSTLVRELNSDFEAGEDGDDSSGGGNSWREELQRRYQQDSDFLAELRARNSSVSQTPSATPSSEQEQERGEREEAEGEKETDAETEWAEAVKRWVNR</sequence>
<feature type="region of interest" description="Disordered" evidence="1">
    <location>
        <begin position="134"/>
        <end position="182"/>
    </location>
</feature>
<dbReference type="EMBL" id="GBYB01014748">
    <property type="protein sequence ID" value="JAG84515.1"/>
    <property type="molecule type" value="Transcribed_RNA"/>
</dbReference>
<feature type="compositionally biased region" description="Basic and acidic residues" evidence="1">
    <location>
        <begin position="151"/>
        <end position="167"/>
    </location>
</feature>
<organism evidence="2">
    <name type="scientific">Fopius arisanus</name>
    <dbReference type="NCBI Taxonomy" id="64838"/>
    <lineage>
        <taxon>Eukaryota</taxon>
        <taxon>Metazoa</taxon>
        <taxon>Ecdysozoa</taxon>
        <taxon>Arthropoda</taxon>
        <taxon>Hexapoda</taxon>
        <taxon>Insecta</taxon>
        <taxon>Pterygota</taxon>
        <taxon>Neoptera</taxon>
        <taxon>Endopterygota</taxon>
        <taxon>Hymenoptera</taxon>
        <taxon>Apocrita</taxon>
        <taxon>Ichneumonoidea</taxon>
        <taxon>Braconidae</taxon>
        <taxon>Opiinae</taxon>
        <taxon>Fopius</taxon>
    </lineage>
</organism>
<evidence type="ECO:0000313" key="2">
    <source>
        <dbReference type="EMBL" id="JAG84515.1"/>
    </source>
</evidence>
<name>A0A0C9QJ39_9HYME</name>